<comment type="caution">
    <text evidence="1">The sequence shown here is derived from an EMBL/GenBank/DDBJ whole genome shotgun (WGS) entry which is preliminary data.</text>
</comment>
<accession>A0A4U5PIU8</accession>
<reference evidence="1 2" key="2">
    <citation type="journal article" date="2019" name="G3 (Bethesda)">
        <title>Hybrid Assembly of the Genome of the Entomopathogenic Nematode Steinernema carpocapsae Identifies the X-Chromosome.</title>
        <authorList>
            <person name="Serra L."/>
            <person name="Macchietto M."/>
            <person name="Macias-Munoz A."/>
            <person name="McGill C.J."/>
            <person name="Rodriguez I.M."/>
            <person name="Rodriguez B."/>
            <person name="Murad R."/>
            <person name="Mortazavi A."/>
        </authorList>
    </citation>
    <scope>NUCLEOTIDE SEQUENCE [LARGE SCALE GENOMIC DNA]</scope>
    <source>
        <strain evidence="1 2">ALL</strain>
    </source>
</reference>
<dbReference type="EMBL" id="AZBU02000002">
    <property type="protein sequence ID" value="TKR96500.1"/>
    <property type="molecule type" value="Genomic_DNA"/>
</dbReference>
<dbReference type="Proteomes" id="UP000298663">
    <property type="component" value="Unassembled WGS sequence"/>
</dbReference>
<proteinExistence type="predicted"/>
<protein>
    <submittedName>
        <fullName evidence="1">Uncharacterized protein</fullName>
    </submittedName>
</protein>
<keyword evidence="2" id="KW-1185">Reference proteome</keyword>
<reference evidence="1 2" key="1">
    <citation type="journal article" date="2015" name="Genome Biol.">
        <title>Comparative genomics of Steinernema reveals deeply conserved gene regulatory networks.</title>
        <authorList>
            <person name="Dillman A.R."/>
            <person name="Macchietto M."/>
            <person name="Porter C.F."/>
            <person name="Rogers A."/>
            <person name="Williams B."/>
            <person name="Antoshechkin I."/>
            <person name="Lee M.M."/>
            <person name="Goodwin Z."/>
            <person name="Lu X."/>
            <person name="Lewis E.E."/>
            <person name="Goodrich-Blair H."/>
            <person name="Stock S.P."/>
            <person name="Adams B.J."/>
            <person name="Sternberg P.W."/>
            <person name="Mortazavi A."/>
        </authorList>
    </citation>
    <scope>NUCLEOTIDE SEQUENCE [LARGE SCALE GENOMIC DNA]</scope>
    <source>
        <strain evidence="1 2">ALL</strain>
    </source>
</reference>
<evidence type="ECO:0000313" key="2">
    <source>
        <dbReference type="Proteomes" id="UP000298663"/>
    </source>
</evidence>
<evidence type="ECO:0000313" key="1">
    <source>
        <dbReference type="EMBL" id="TKR96500.1"/>
    </source>
</evidence>
<organism evidence="1 2">
    <name type="scientific">Steinernema carpocapsae</name>
    <name type="common">Entomopathogenic nematode</name>
    <dbReference type="NCBI Taxonomy" id="34508"/>
    <lineage>
        <taxon>Eukaryota</taxon>
        <taxon>Metazoa</taxon>
        <taxon>Ecdysozoa</taxon>
        <taxon>Nematoda</taxon>
        <taxon>Chromadorea</taxon>
        <taxon>Rhabditida</taxon>
        <taxon>Tylenchina</taxon>
        <taxon>Panagrolaimomorpha</taxon>
        <taxon>Strongyloidoidea</taxon>
        <taxon>Steinernematidae</taxon>
        <taxon>Steinernema</taxon>
    </lineage>
</organism>
<dbReference type="AlphaFoldDB" id="A0A4U5PIU8"/>
<gene>
    <name evidence="1" type="ORF">L596_010508</name>
</gene>
<name>A0A4U5PIU8_STECR</name>
<sequence length="71" mass="8299">MMIAGRPWLEAAKFYMEKVEMYRLAIEQTLREEWWYAIADECSKNFQIGKQVIPTFPGSSSTAFNVSYKIP</sequence>